<gene>
    <name evidence="1" type="ORF">SD72_12150</name>
</gene>
<dbReference type="SUPFAM" id="SSF141694">
    <property type="entry name" value="AF2212/PG0164-like"/>
    <property type="match status" value="1"/>
</dbReference>
<dbReference type="InterPro" id="IPR037079">
    <property type="entry name" value="AF2212/PG0164-like_sf"/>
</dbReference>
<comment type="caution">
    <text evidence="1">The sequence shown here is derived from an EMBL/GenBank/DDBJ whole genome shotgun (WGS) entry which is preliminary data.</text>
</comment>
<name>A0A0D0H4A7_9MICO</name>
<sequence length="150" mass="15603">MSLSVTTVLDPYGPATAIVLTEAQVAELGAGKRAPVVVTVGGRSARLRLASMGGDFVIGISKANRAALGVEIGDEITATIEVDLAERTVAVPPELTVALAEAPRAQEAFEALPYTQRKEHAAAVAGAKRPDTRERRIAKIVSELASDGTE</sequence>
<dbReference type="Pfam" id="PF13376">
    <property type="entry name" value="OmdA"/>
    <property type="match status" value="1"/>
</dbReference>
<dbReference type="EMBL" id="JXSQ01000018">
    <property type="protein sequence ID" value="KIP51975.1"/>
    <property type="molecule type" value="Genomic_DNA"/>
</dbReference>
<protein>
    <submittedName>
        <fullName evidence="1">2-isopropylmalate synthase</fullName>
    </submittedName>
</protein>
<organism evidence="1 2">
    <name type="scientific">Leucobacter komagatae</name>
    <dbReference type="NCBI Taxonomy" id="55969"/>
    <lineage>
        <taxon>Bacteria</taxon>
        <taxon>Bacillati</taxon>
        <taxon>Actinomycetota</taxon>
        <taxon>Actinomycetes</taxon>
        <taxon>Micrococcales</taxon>
        <taxon>Microbacteriaceae</taxon>
        <taxon>Leucobacter</taxon>
    </lineage>
</organism>
<dbReference type="Proteomes" id="UP000032120">
    <property type="component" value="Unassembled WGS sequence"/>
</dbReference>
<evidence type="ECO:0000313" key="1">
    <source>
        <dbReference type="EMBL" id="KIP51975.1"/>
    </source>
</evidence>
<dbReference type="RefSeq" id="WP_042544734.1">
    <property type="nucleotide sequence ID" value="NZ_JXSQ01000018.1"/>
</dbReference>
<dbReference type="Gene3D" id="2.40.30.100">
    <property type="entry name" value="AF2212/PG0164-like"/>
    <property type="match status" value="1"/>
</dbReference>
<accession>A0A0D0H4A7</accession>
<evidence type="ECO:0000313" key="2">
    <source>
        <dbReference type="Proteomes" id="UP000032120"/>
    </source>
</evidence>
<keyword evidence="2" id="KW-1185">Reference proteome</keyword>
<dbReference type="Pfam" id="PF08922">
    <property type="entry name" value="DUF1905"/>
    <property type="match status" value="1"/>
</dbReference>
<dbReference type="AlphaFoldDB" id="A0A0D0H4A7"/>
<proteinExistence type="predicted"/>
<dbReference type="OrthoDB" id="2604865at2"/>
<reference evidence="1 2" key="1">
    <citation type="submission" date="2015-01" db="EMBL/GenBank/DDBJ databases">
        <title>Draft genome sequence of Leucobacter komagatae strain VKM ST2845.</title>
        <authorList>
            <person name="Karlyshev A.V."/>
            <person name="Kudryashova E.B."/>
        </authorList>
    </citation>
    <scope>NUCLEOTIDE SEQUENCE [LARGE SCALE GENOMIC DNA]</scope>
    <source>
        <strain evidence="1 2">VKM ST2845</strain>
    </source>
</reference>
<dbReference type="InterPro" id="IPR015018">
    <property type="entry name" value="DUF1905"/>
</dbReference>